<dbReference type="Proteomes" id="UP000462362">
    <property type="component" value="Unassembled WGS sequence"/>
</dbReference>
<comment type="caution">
    <text evidence="1">The sequence shown here is derived from an EMBL/GenBank/DDBJ whole genome shotgun (WGS) entry which is preliminary data.</text>
</comment>
<proteinExistence type="predicted"/>
<sequence length="98" mass="10900">MAIKEIIVAKIGYGNLLAAGVVAANVSSFEKQSEEYPYPGILFDAKNSEGEDIVFFVLMLKKDLFWVIWTLVYSGVFHRKEDVTSADLGKAIRDILGK</sequence>
<gene>
    <name evidence="1" type="ORF">GMD42_07025</name>
</gene>
<dbReference type="EMBL" id="WNCL01000017">
    <property type="protein sequence ID" value="MTU43374.1"/>
    <property type="molecule type" value="Genomic_DNA"/>
</dbReference>
<organism evidence="1 2">
    <name type="scientific">Parasutterella excrementihominis</name>
    <dbReference type="NCBI Taxonomy" id="487175"/>
    <lineage>
        <taxon>Bacteria</taxon>
        <taxon>Pseudomonadati</taxon>
        <taxon>Pseudomonadota</taxon>
        <taxon>Betaproteobacteria</taxon>
        <taxon>Burkholderiales</taxon>
        <taxon>Sutterellaceae</taxon>
        <taxon>Parasutterella</taxon>
    </lineage>
</organism>
<protein>
    <submittedName>
        <fullName evidence="1">Uncharacterized protein</fullName>
    </submittedName>
</protein>
<accession>A0A844LGX6</accession>
<evidence type="ECO:0000313" key="1">
    <source>
        <dbReference type="EMBL" id="MTU43374.1"/>
    </source>
</evidence>
<dbReference type="AlphaFoldDB" id="A0A844LGX6"/>
<evidence type="ECO:0000313" key="2">
    <source>
        <dbReference type="Proteomes" id="UP000462362"/>
    </source>
</evidence>
<reference evidence="1 2" key="1">
    <citation type="journal article" date="2019" name="Nat. Med.">
        <title>A library of human gut bacterial isolates paired with longitudinal multiomics data enables mechanistic microbiome research.</title>
        <authorList>
            <person name="Poyet M."/>
            <person name="Groussin M."/>
            <person name="Gibbons S.M."/>
            <person name="Avila-Pacheco J."/>
            <person name="Jiang X."/>
            <person name="Kearney S.M."/>
            <person name="Perrotta A.R."/>
            <person name="Berdy B."/>
            <person name="Zhao S."/>
            <person name="Lieberman T.D."/>
            <person name="Swanson P.K."/>
            <person name="Smith M."/>
            <person name="Roesemann S."/>
            <person name="Alexander J.E."/>
            <person name="Rich S.A."/>
            <person name="Livny J."/>
            <person name="Vlamakis H."/>
            <person name="Clish C."/>
            <person name="Bullock K."/>
            <person name="Deik A."/>
            <person name="Scott J."/>
            <person name="Pierce K.A."/>
            <person name="Xavier R.J."/>
            <person name="Alm E.J."/>
        </authorList>
    </citation>
    <scope>NUCLEOTIDE SEQUENCE [LARGE SCALE GENOMIC DNA]</scope>
    <source>
        <strain evidence="1 2">BIOML-A2</strain>
    </source>
</reference>
<dbReference type="RefSeq" id="WP_149879532.1">
    <property type="nucleotide sequence ID" value="NZ_WNCA01000017.1"/>
</dbReference>
<name>A0A844LGX6_9BURK</name>